<dbReference type="GO" id="GO:0008270">
    <property type="term" value="F:zinc ion binding"/>
    <property type="evidence" value="ECO:0007669"/>
    <property type="project" value="UniProtKB-UniRule"/>
</dbReference>
<feature type="binding site" evidence="12">
    <location>
        <position position="489"/>
    </location>
    <ligand>
        <name>methylcob(III)alamin</name>
        <dbReference type="ChEBI" id="CHEBI:28115"/>
    </ligand>
</feature>
<dbReference type="InterPro" id="IPR033706">
    <property type="entry name" value="Met_synthase_B12-bd"/>
</dbReference>
<comment type="domain">
    <text evidence="10">Modular enzyme with four functionally distinct domains. The isolated Hcy-binding domain catalyzes methyl transfer from free methylcobalamin to homocysteine. The Hcy-binding domain in association with the pterin-binding domain catalyzes the methylation of cob(I)alamin by methyltetrahydrofolate and the methylation of homocysteine. The B12-binding domain binds the cofactor. The AdoMet activation domain binds S-adenosyl-L-methionine. Under aerobic conditions cob(I)alamin can be converted to inactive cob(II)alamin. Reductive methylation by S-adenosyl-L-methionine and flavodoxin regenerates methylcobalamin.</text>
</comment>
<dbReference type="GO" id="GO:0005829">
    <property type="term" value="C:cytosol"/>
    <property type="evidence" value="ECO:0007669"/>
    <property type="project" value="TreeGrafter"/>
</dbReference>
<dbReference type="InterPro" id="IPR004223">
    <property type="entry name" value="VitB12-dep_Met_synth_activ_dom"/>
</dbReference>
<feature type="binding site" evidence="12">
    <location>
        <begin position="877"/>
        <end position="878"/>
    </location>
    <ligand>
        <name>S-adenosyl-L-methionine</name>
        <dbReference type="ChEBI" id="CHEBI:59789"/>
    </ligand>
</feature>
<dbReference type="Gene3D" id="3.40.50.280">
    <property type="entry name" value="Cobalamin-binding domain"/>
    <property type="match status" value="1"/>
</dbReference>
<feature type="binding site" evidence="12">
    <location>
        <position position="631"/>
    </location>
    <ligand>
        <name>S-adenosyl-L-methionine</name>
        <dbReference type="ChEBI" id="CHEBI:59789"/>
    </ligand>
</feature>
<dbReference type="CDD" id="cd02069">
    <property type="entry name" value="methionine_synthase_B12_BD"/>
    <property type="match status" value="1"/>
</dbReference>
<dbReference type="InterPro" id="IPR036594">
    <property type="entry name" value="Meth_synthase_dom"/>
</dbReference>
<dbReference type="GO" id="GO:0008705">
    <property type="term" value="F:methionine synthase activity"/>
    <property type="evidence" value="ECO:0007669"/>
    <property type="project" value="UniProtKB-UniRule"/>
</dbReference>
<dbReference type="AlphaFoldDB" id="A0A9X0XFE6"/>
<organism evidence="17 18">
    <name type="scientific">Aquariibacter lacus</name>
    <dbReference type="NCBI Taxonomy" id="2801332"/>
    <lineage>
        <taxon>Bacteria</taxon>
        <taxon>Pseudomonadati</taxon>
        <taxon>Pseudomonadota</taxon>
        <taxon>Betaproteobacteria</taxon>
        <taxon>Burkholderiales</taxon>
        <taxon>Sphaerotilaceae</taxon>
        <taxon>Aquariibacter</taxon>
    </lineage>
</organism>
<keyword evidence="10" id="KW-0862">Zinc</keyword>
<dbReference type="Pfam" id="PF00809">
    <property type="entry name" value="Pterin_bind"/>
    <property type="match status" value="1"/>
</dbReference>
<dbReference type="InterPro" id="IPR003759">
    <property type="entry name" value="Cbl-bd_cap"/>
</dbReference>
<feature type="binding site" evidence="12">
    <location>
        <begin position="437"/>
        <end position="441"/>
    </location>
    <ligand>
        <name>methylcob(III)alamin</name>
        <dbReference type="ChEBI" id="CHEBI:28115"/>
    </ligand>
</feature>
<comment type="cofactor">
    <cofactor evidence="10">
        <name>Zn(2+)</name>
        <dbReference type="ChEBI" id="CHEBI:29105"/>
    </cofactor>
</comment>
<dbReference type="EC" id="2.1.1.13" evidence="9 10"/>
<feature type="binding site" description="axial binding residue" evidence="11">
    <location>
        <position position="440"/>
    </location>
    <ligand>
        <name>methylcob(III)alamin</name>
        <dbReference type="ChEBI" id="CHEBI:28115"/>
    </ligand>
    <ligandPart>
        <name>Co</name>
        <dbReference type="ChEBI" id="CHEBI:27638"/>
    </ligandPart>
</feature>
<dbReference type="PIRSF" id="PIRSF000381">
    <property type="entry name" value="MetH"/>
    <property type="match status" value="1"/>
</dbReference>
<dbReference type="PROSITE" id="PS51332">
    <property type="entry name" value="B12_BINDING"/>
    <property type="match status" value="1"/>
</dbReference>
<name>A0A9X0XFE6_9BURK</name>
<keyword evidence="10" id="KW-0028">Amino-acid biosynthesis</keyword>
<evidence type="ECO:0000256" key="12">
    <source>
        <dbReference type="PIRSR" id="PIRSR000381-2"/>
    </source>
</evidence>
<dbReference type="InterPro" id="IPR006158">
    <property type="entry name" value="Cobalamin-bd"/>
</dbReference>
<accession>A0A9X0XFE6</accession>
<evidence type="ECO:0000256" key="6">
    <source>
        <dbReference type="ARBA" id="ARBA00022723"/>
    </source>
</evidence>
<dbReference type="NCBIfam" id="TIGR02082">
    <property type="entry name" value="metH"/>
    <property type="match status" value="1"/>
</dbReference>
<dbReference type="PROSITE" id="PS51337">
    <property type="entry name" value="B12_BINDING_NTER"/>
    <property type="match status" value="1"/>
</dbReference>
<dbReference type="FunFam" id="1.10.1240.10:FF:000001">
    <property type="entry name" value="Methionine synthase"/>
    <property type="match status" value="1"/>
</dbReference>
<comment type="caution">
    <text evidence="17">The sequence shown here is derived from an EMBL/GenBank/DDBJ whole genome shotgun (WGS) entry which is preliminary data.</text>
</comment>
<dbReference type="GO" id="GO:0031419">
    <property type="term" value="F:cobalamin binding"/>
    <property type="evidence" value="ECO:0007669"/>
    <property type="project" value="UniProtKB-UniRule"/>
</dbReference>
<dbReference type="SUPFAM" id="SSF51717">
    <property type="entry name" value="Dihydropteroate synthetase-like"/>
    <property type="match status" value="1"/>
</dbReference>
<feature type="domain" description="B12-binding" evidence="15">
    <location>
        <begin position="427"/>
        <end position="566"/>
    </location>
</feature>
<dbReference type="InterPro" id="IPR036724">
    <property type="entry name" value="Cobalamin-bd_sf"/>
</dbReference>
<dbReference type="PROSITE" id="PS50974">
    <property type="entry name" value="ADOMET_ACTIVATION"/>
    <property type="match status" value="1"/>
</dbReference>
<dbReference type="Pfam" id="PF02607">
    <property type="entry name" value="B12-binding_2"/>
    <property type="match status" value="1"/>
</dbReference>
<evidence type="ECO:0000256" key="11">
    <source>
        <dbReference type="PIRSR" id="PIRSR000381-1"/>
    </source>
</evidence>
<comment type="pathway">
    <text evidence="10">Amino-acid biosynthesis; L-methionine biosynthesis via de novo pathway; L-methionine from L-homocysteine (MetH route): step 1/1.</text>
</comment>
<dbReference type="GO" id="GO:0046653">
    <property type="term" value="P:tetrahydrofolate metabolic process"/>
    <property type="evidence" value="ECO:0007669"/>
    <property type="project" value="TreeGrafter"/>
</dbReference>
<keyword evidence="6 10" id="KW-0479">Metal-binding</keyword>
<evidence type="ECO:0000256" key="10">
    <source>
        <dbReference type="PIRNR" id="PIRNR000381"/>
    </source>
</evidence>
<dbReference type="InterPro" id="IPR011822">
    <property type="entry name" value="MetH"/>
</dbReference>
<dbReference type="InterPro" id="IPR011005">
    <property type="entry name" value="Dihydropteroate_synth-like_sf"/>
</dbReference>
<evidence type="ECO:0000256" key="2">
    <source>
        <dbReference type="ARBA" id="ARBA00022603"/>
    </source>
</evidence>
<comment type="similarity">
    <text evidence="1">Belongs to the vitamin-B12 dependent methionine synthase family.</text>
</comment>
<evidence type="ECO:0000259" key="13">
    <source>
        <dbReference type="PROSITE" id="PS50972"/>
    </source>
</evidence>
<evidence type="ECO:0000256" key="9">
    <source>
        <dbReference type="NCBIfam" id="TIGR02082"/>
    </source>
</evidence>
<dbReference type="InterPro" id="IPR050554">
    <property type="entry name" value="Met_Synthase/Corrinoid"/>
</dbReference>
<evidence type="ECO:0000259" key="14">
    <source>
        <dbReference type="PROSITE" id="PS50974"/>
    </source>
</evidence>
<feature type="binding site" evidence="12">
    <location>
        <position position="545"/>
    </location>
    <ligand>
        <name>methylcob(III)alamin</name>
        <dbReference type="ChEBI" id="CHEBI:28115"/>
    </ligand>
</feature>
<evidence type="ECO:0000259" key="15">
    <source>
        <dbReference type="PROSITE" id="PS51332"/>
    </source>
</evidence>
<feature type="binding site" evidence="12">
    <location>
        <position position="368"/>
    </location>
    <ligand>
        <name>methylcob(III)alamin</name>
        <dbReference type="ChEBI" id="CHEBI:28115"/>
    </ligand>
</feature>
<proteinExistence type="inferred from homology"/>
<dbReference type="FunFam" id="3.40.50.280:FF:000001">
    <property type="entry name" value="Methionine synthase"/>
    <property type="match status" value="1"/>
</dbReference>
<dbReference type="InterPro" id="IPR037010">
    <property type="entry name" value="VitB12-dep_Met_synth_activ_sf"/>
</dbReference>
<comment type="cofactor">
    <cofactor evidence="10 11">
        <name>methylcob(III)alamin</name>
        <dbReference type="ChEBI" id="CHEBI:28115"/>
    </cofactor>
</comment>
<keyword evidence="10" id="KW-0486">Methionine biosynthesis</keyword>
<keyword evidence="8 10" id="KW-0170">Cobalt</keyword>
<dbReference type="FunFam" id="3.20.20.20:FF:000002">
    <property type="entry name" value="Methionine synthase"/>
    <property type="match status" value="1"/>
</dbReference>
<gene>
    <name evidence="17" type="primary">metH</name>
    <name evidence="17" type="ORF">JI742_01260</name>
</gene>
<evidence type="ECO:0000313" key="18">
    <source>
        <dbReference type="Proteomes" id="UP000643207"/>
    </source>
</evidence>
<dbReference type="Proteomes" id="UP000643207">
    <property type="component" value="Unassembled WGS sequence"/>
</dbReference>
<dbReference type="Gene3D" id="1.10.1240.10">
    <property type="entry name" value="Methionine synthase domain"/>
    <property type="match status" value="1"/>
</dbReference>
<dbReference type="PANTHER" id="PTHR45833:SF1">
    <property type="entry name" value="METHIONINE SYNTHASE"/>
    <property type="match status" value="1"/>
</dbReference>
<feature type="binding site" evidence="12">
    <location>
        <position position="823"/>
    </location>
    <ligand>
        <name>S-adenosyl-L-methionine</name>
        <dbReference type="ChEBI" id="CHEBI:59789"/>
    </ligand>
</feature>
<feature type="domain" description="Pterin-binding" evidence="13">
    <location>
        <begin position="29"/>
        <end position="290"/>
    </location>
</feature>
<dbReference type="Gene3D" id="3.20.20.20">
    <property type="entry name" value="Dihydropteroate synthase-like"/>
    <property type="match status" value="1"/>
</dbReference>
<sequence>MSDAVQTPSVPPMRLSGLEPVALDRGALFVNIGERTNVTGSKAFARMILEGRYEDALAVARQQVENGAQVIDINMDEAMLDSQAAMVRFLNLIAGEPEIAKVPIMIDSSKWSVIEAGLRCIQGKGIVNSISLKEGEAEFKRQATLVKRYGAATVVMAFDEQGQADTFARKTEICARAYRILVDEVGFPPEDIVFDPNIFAIATGIEEHDNYAVDFINATRWIKQNLPGAKVSGGVSNVSFSFRGNDPVREAIHTVFLYHAIQAGMDMGIVNAGMVGVYDDLDAELRERVEDVVLNRRKDAGERLIEIADRAKSAGKDDSARNAWRALPIEERLSHALVHGINEFIVEDTETMWQQIAAGGGRPLHVIEGPLMAGMNVVGDLFGQGKMFLPQVVKSARVMKQAVAHLLPYIEAEKKALIDAGGEAKPKGKIVIATVKGDVHDIGKNIVTVVLQCNNFEVVNMGVMVPCQDILKKAKEEGADIIGLSGLITPSLEEMQHVAAEMERDDWFRTRGTPLLIGGATCSRVHTAVKIAPKYTGPVVYVPDASRSVGVCAELLSDERAKAYIAELHRDYDKVREQHANKKATPMVTLAQARANKTPIDWSAWQPTVPSFLGRRVFRNVDLNELAACIDWGPFFQTWDLAGPFPAILKDEIVGAEAQRVFSDGKRMLKRAIDGRWLQAHGVVGLYAAQQVEDDDIAFYADEARAEPVLVWHGLRMQSERPVVDGVARPNRCLSDFVAPAGAAKDYAGMFAVGIFGADAKARAFEADHDDYSAIMIKALADRLAEAFAERLHQRVRTEFWGYAAGEQLSNEALIAEQYQGIRPAPGYPACPDHTVKRAMFELLAAQDIGMGLTEHLAMTPASAVSGFYIAHPEAAYFNVGKVGEDQLADWSRRNALDEDAARRALSPVL</sequence>
<dbReference type="CDD" id="cd00740">
    <property type="entry name" value="MeTr"/>
    <property type="match status" value="1"/>
</dbReference>
<dbReference type="PANTHER" id="PTHR45833">
    <property type="entry name" value="METHIONINE SYNTHASE"/>
    <property type="match status" value="1"/>
</dbReference>
<feature type="domain" description="AdoMet activation" evidence="14">
    <location>
        <begin position="581"/>
        <end position="910"/>
    </location>
</feature>
<keyword evidence="2 10" id="KW-0489">Methyltransferase</keyword>
<evidence type="ECO:0000256" key="7">
    <source>
        <dbReference type="ARBA" id="ARBA00022737"/>
    </source>
</evidence>
<dbReference type="GO" id="GO:0050667">
    <property type="term" value="P:homocysteine metabolic process"/>
    <property type="evidence" value="ECO:0007669"/>
    <property type="project" value="TreeGrafter"/>
</dbReference>
<evidence type="ECO:0000256" key="3">
    <source>
        <dbReference type="ARBA" id="ARBA00022628"/>
    </source>
</evidence>
<evidence type="ECO:0000256" key="4">
    <source>
        <dbReference type="ARBA" id="ARBA00022679"/>
    </source>
</evidence>
<evidence type="ECO:0000256" key="8">
    <source>
        <dbReference type="ARBA" id="ARBA00023285"/>
    </source>
</evidence>
<keyword evidence="18" id="KW-1185">Reference proteome</keyword>
<reference evidence="17 18" key="1">
    <citation type="submission" date="2021-01" db="EMBL/GenBank/DDBJ databases">
        <title>Piscinibacter sp. Jin2 Genome sequencing and assembly.</title>
        <authorList>
            <person name="Kim I."/>
        </authorList>
    </citation>
    <scope>NUCLEOTIDE SEQUENCE [LARGE SCALE GENOMIC DNA]</scope>
    <source>
        <strain evidence="17 18">Jin2</strain>
    </source>
</reference>
<dbReference type="InterPro" id="IPR000489">
    <property type="entry name" value="Pterin-binding_dom"/>
</dbReference>
<evidence type="ECO:0000256" key="1">
    <source>
        <dbReference type="ARBA" id="ARBA00010398"/>
    </source>
</evidence>
<dbReference type="SUPFAM" id="SSF52242">
    <property type="entry name" value="Cobalamin (vitamin B12)-binding domain"/>
    <property type="match status" value="1"/>
</dbReference>
<evidence type="ECO:0000313" key="17">
    <source>
        <dbReference type="EMBL" id="MBL0718505.1"/>
    </source>
</evidence>
<dbReference type="Pfam" id="PF02310">
    <property type="entry name" value="B12-binding"/>
    <property type="match status" value="1"/>
</dbReference>
<evidence type="ECO:0000259" key="16">
    <source>
        <dbReference type="PROSITE" id="PS51337"/>
    </source>
</evidence>
<keyword evidence="3 10" id="KW-0846">Cobalamin</keyword>
<keyword evidence="7" id="KW-0677">Repeat</keyword>
<dbReference type="Pfam" id="PF02965">
    <property type="entry name" value="Met_synt_B12"/>
    <property type="match status" value="1"/>
</dbReference>
<protein>
    <recommendedName>
        <fullName evidence="9 10">Methionine synthase</fullName>
        <ecNumber evidence="9 10">2.1.1.13</ecNumber>
    </recommendedName>
    <alternativeName>
        <fullName evidence="10">5-methyltetrahydrofolate--homocysteine methyltransferase</fullName>
    </alternativeName>
</protein>
<keyword evidence="5 10" id="KW-0949">S-adenosyl-L-methionine</keyword>
<feature type="domain" description="B12-binding N-terminal" evidence="16">
    <location>
        <begin position="320"/>
        <end position="418"/>
    </location>
</feature>
<evidence type="ECO:0000256" key="5">
    <source>
        <dbReference type="ARBA" id="ARBA00022691"/>
    </source>
</evidence>
<dbReference type="SUPFAM" id="SSF56507">
    <property type="entry name" value="Methionine synthase activation domain-like"/>
    <property type="match status" value="1"/>
</dbReference>
<comment type="function">
    <text evidence="10">Catalyzes the transfer of a methyl group from methyl-cobalamin to homocysteine, yielding enzyme-bound cob(I)alamin and methionine. Subsequently, remethylates the cofactor using methyltetrahydrofolate.</text>
</comment>
<dbReference type="GO" id="GO:0032259">
    <property type="term" value="P:methylation"/>
    <property type="evidence" value="ECO:0007669"/>
    <property type="project" value="UniProtKB-KW"/>
</dbReference>
<dbReference type="SMART" id="SM01018">
    <property type="entry name" value="B12-binding_2"/>
    <property type="match status" value="1"/>
</dbReference>
<dbReference type="SUPFAM" id="SSF47644">
    <property type="entry name" value="Methionine synthase domain"/>
    <property type="match status" value="1"/>
</dbReference>
<keyword evidence="4 10" id="KW-0808">Transferase</keyword>
<dbReference type="Gene3D" id="3.10.196.10">
    <property type="entry name" value="Vitamin B12-dependent methionine synthase, activation domain"/>
    <property type="match status" value="1"/>
</dbReference>
<dbReference type="Gene3D" id="1.10.288.10">
    <property type="entry name" value="Cobalamin-dependent Methionine Synthase, domain 2"/>
    <property type="match status" value="1"/>
</dbReference>
<feature type="binding site" evidence="12">
    <location>
        <position position="485"/>
    </location>
    <ligand>
        <name>methylcob(III)alamin</name>
        <dbReference type="ChEBI" id="CHEBI:28115"/>
    </ligand>
</feature>
<comment type="catalytic activity">
    <reaction evidence="10">
        <text>(6S)-5-methyl-5,6,7,8-tetrahydrofolate + L-homocysteine = (6S)-5,6,7,8-tetrahydrofolate + L-methionine</text>
        <dbReference type="Rhea" id="RHEA:11172"/>
        <dbReference type="ChEBI" id="CHEBI:18608"/>
        <dbReference type="ChEBI" id="CHEBI:57453"/>
        <dbReference type="ChEBI" id="CHEBI:57844"/>
        <dbReference type="ChEBI" id="CHEBI:58199"/>
        <dbReference type="EC" id="2.1.1.13"/>
    </reaction>
</comment>
<dbReference type="PROSITE" id="PS50972">
    <property type="entry name" value="PTERIN_BINDING"/>
    <property type="match status" value="1"/>
</dbReference>
<dbReference type="EMBL" id="JAERRA010000001">
    <property type="protein sequence ID" value="MBL0718505.1"/>
    <property type="molecule type" value="Genomic_DNA"/>
</dbReference>